<feature type="transmembrane region" description="Helical" evidence="1">
    <location>
        <begin position="21"/>
        <end position="42"/>
    </location>
</feature>
<evidence type="ECO:0000313" key="2">
    <source>
        <dbReference type="EMBL" id="BCX48062.1"/>
    </source>
</evidence>
<keyword evidence="1" id="KW-0472">Membrane</keyword>
<accession>A0ABN6H532</accession>
<reference evidence="2 3" key="1">
    <citation type="submission" date="2021-06" db="EMBL/GenBank/DDBJ databases">
        <title>Complete genome of Haloferula helveola possessing various polysaccharide degrading enzymes.</title>
        <authorList>
            <person name="Takami H."/>
            <person name="Huang C."/>
            <person name="Hamasaki K."/>
        </authorList>
    </citation>
    <scope>NUCLEOTIDE SEQUENCE [LARGE SCALE GENOMIC DNA]</scope>
    <source>
        <strain evidence="2 3">CN-1</strain>
    </source>
</reference>
<feature type="transmembrane region" description="Helical" evidence="1">
    <location>
        <begin position="82"/>
        <end position="99"/>
    </location>
</feature>
<proteinExistence type="predicted"/>
<name>A0ABN6H532_9BACT</name>
<evidence type="ECO:0000313" key="3">
    <source>
        <dbReference type="Proteomes" id="UP001374893"/>
    </source>
</evidence>
<keyword evidence="1" id="KW-0812">Transmembrane</keyword>
<feature type="transmembrane region" description="Helical" evidence="1">
    <location>
        <begin position="54"/>
        <end position="75"/>
    </location>
</feature>
<protein>
    <submittedName>
        <fullName evidence="2">Uncharacterized protein</fullName>
    </submittedName>
</protein>
<dbReference type="EMBL" id="AP024702">
    <property type="protein sequence ID" value="BCX48062.1"/>
    <property type="molecule type" value="Genomic_DNA"/>
</dbReference>
<keyword evidence="3" id="KW-1185">Reference proteome</keyword>
<evidence type="ECO:0000256" key="1">
    <source>
        <dbReference type="SAM" id="Phobius"/>
    </source>
</evidence>
<feature type="transmembrane region" description="Helical" evidence="1">
    <location>
        <begin position="111"/>
        <end position="129"/>
    </location>
</feature>
<dbReference type="Proteomes" id="UP001374893">
    <property type="component" value="Chromosome"/>
</dbReference>
<sequence length="142" mass="14834">MTRMALGKILKAKWQFIAASILALAGALFGGIFGGLVGAFAGDSWWSSDLAMSAFQTTLVVGGACLGAVPGAVWLLCLRQKWVLPILSAGGCAALFPAYEAMKLRNESLASLYAGTVLLGFIAGILIWARSKKADRLNKAGL</sequence>
<dbReference type="RefSeq" id="WP_338690625.1">
    <property type="nucleotide sequence ID" value="NZ_AP024702.1"/>
</dbReference>
<organism evidence="2 3">
    <name type="scientific">Haloferula helveola</name>
    <dbReference type="NCBI Taxonomy" id="490095"/>
    <lineage>
        <taxon>Bacteria</taxon>
        <taxon>Pseudomonadati</taxon>
        <taxon>Verrucomicrobiota</taxon>
        <taxon>Verrucomicrobiia</taxon>
        <taxon>Verrucomicrobiales</taxon>
        <taxon>Verrucomicrobiaceae</taxon>
        <taxon>Haloferula</taxon>
    </lineage>
</organism>
<keyword evidence="1" id="KW-1133">Transmembrane helix</keyword>
<gene>
    <name evidence="2" type="ORF">HAHE_19700</name>
</gene>